<feature type="transmembrane region" description="Helical" evidence="1">
    <location>
        <begin position="98"/>
        <end position="124"/>
    </location>
</feature>
<evidence type="ECO:0000313" key="2">
    <source>
        <dbReference type="EMBL" id="KZS43597.1"/>
    </source>
</evidence>
<dbReference type="AlphaFoldDB" id="A0A163E4B2"/>
<dbReference type="OrthoDB" id="2973617at2"/>
<feature type="transmembrane region" description="Helical" evidence="1">
    <location>
        <begin position="172"/>
        <end position="190"/>
    </location>
</feature>
<dbReference type="EMBL" id="LWMH01000002">
    <property type="protein sequence ID" value="KZS43597.1"/>
    <property type="molecule type" value="Genomic_DNA"/>
</dbReference>
<feature type="transmembrane region" description="Helical" evidence="1">
    <location>
        <begin position="20"/>
        <end position="42"/>
    </location>
</feature>
<keyword evidence="1" id="KW-0472">Membrane</keyword>
<proteinExistence type="predicted"/>
<feature type="transmembrane region" description="Helical" evidence="1">
    <location>
        <begin position="48"/>
        <end position="67"/>
    </location>
</feature>
<dbReference type="GeneID" id="97554906"/>
<keyword evidence="3" id="KW-1185">Reference proteome</keyword>
<gene>
    <name evidence="2" type="ORF">AWU65_26215</name>
</gene>
<evidence type="ECO:0008006" key="4">
    <source>
        <dbReference type="Google" id="ProtNLM"/>
    </source>
</evidence>
<accession>A0A163E4B2</accession>
<feature type="transmembrane region" description="Helical" evidence="1">
    <location>
        <begin position="130"/>
        <end position="151"/>
    </location>
</feature>
<keyword evidence="1" id="KW-0812">Transmembrane</keyword>
<evidence type="ECO:0000256" key="1">
    <source>
        <dbReference type="SAM" id="Phobius"/>
    </source>
</evidence>
<protein>
    <recommendedName>
        <fullName evidence="4">Urease accessory protein UreH-like transmembrane domain-containing protein</fullName>
    </recommendedName>
</protein>
<keyword evidence="1" id="KW-1133">Transmembrane helix</keyword>
<organism evidence="2 3">
    <name type="scientific">Paenibacillus glucanolyticus</name>
    <dbReference type="NCBI Taxonomy" id="59843"/>
    <lineage>
        <taxon>Bacteria</taxon>
        <taxon>Bacillati</taxon>
        <taxon>Bacillota</taxon>
        <taxon>Bacilli</taxon>
        <taxon>Bacillales</taxon>
        <taxon>Paenibacillaceae</taxon>
        <taxon>Paenibacillus</taxon>
    </lineage>
</organism>
<reference evidence="2" key="1">
    <citation type="journal article" date="2016" name="Genome Announc.">
        <title>Draft genomes of two strains of Paenibacillus glucanolyticus with capability to degrade lignocellulose.</title>
        <authorList>
            <person name="Mathews S.L."/>
            <person name="Pawlak J."/>
            <person name="Grunden A.M."/>
        </authorList>
    </citation>
    <scope>NUCLEOTIDE SEQUENCE [LARGE SCALE GENOMIC DNA]</scope>
    <source>
        <strain evidence="2">SLM1</strain>
    </source>
</reference>
<dbReference type="RefSeq" id="WP_006211161.1">
    <property type="nucleotide sequence ID" value="NZ_CP147845.1"/>
</dbReference>
<comment type="caution">
    <text evidence="2">The sequence shown here is derived from an EMBL/GenBank/DDBJ whole genome shotgun (WGS) entry which is preliminary data.</text>
</comment>
<evidence type="ECO:0000313" key="3">
    <source>
        <dbReference type="Proteomes" id="UP000076796"/>
    </source>
</evidence>
<name>A0A163E4B2_9BACL</name>
<sequence>MTFEVSLLGEKTLKTRMKCWANYLMASSLSGALSGFLYTLLLFVVFSWLPYILKMIFMIVLVGLYILHDFKILNLKVPQRKWQIPASWVNGPPVRNMWVWGSILGAGIFTYLPFMTFYILYIYIGLFKDPTVGLLFGFLYGFSRAMPTILFSLRKELDVTKVRSLYKNKSGFYKSINGIASTLFLIYLVMELTMSLK</sequence>
<dbReference type="Proteomes" id="UP000076796">
    <property type="component" value="Unassembled WGS sequence"/>
</dbReference>